<reference evidence="1" key="1">
    <citation type="journal article" date="2019" name="MBio">
        <title>Virus Genomes from Deep Sea Sediments Expand the Ocean Megavirome and Support Independent Origins of Viral Gigantism.</title>
        <authorList>
            <person name="Backstrom D."/>
            <person name="Yutin N."/>
            <person name="Jorgensen S.L."/>
            <person name="Dharamshi J."/>
            <person name="Homa F."/>
            <person name="Zaremba-Niedwiedzka K."/>
            <person name="Spang A."/>
            <person name="Wolf Y.I."/>
            <person name="Koonin E.V."/>
            <person name="Ettema T.J."/>
        </authorList>
    </citation>
    <scope>NUCLEOTIDE SEQUENCE</scope>
</reference>
<name>A0A481ZCN1_9VIRU</name>
<accession>A0A481ZCN1</accession>
<evidence type="ECO:0000313" key="1">
    <source>
        <dbReference type="EMBL" id="QBK92890.1"/>
    </source>
</evidence>
<sequence length="118" mass="13113">MGYKCGFETNSGTLCKRNVKILGEKCYRHNDSGIGTHCSGITKNGTICKSHSRTGFKYCPVHKKQDPDYLWFSCVGNTGNGKSCSNEADKEGKMCALHAKLAKREIITEKQCKNMQNN</sequence>
<gene>
    <name evidence="1" type="ORF">LCPAC403_00240</name>
</gene>
<organism evidence="1">
    <name type="scientific">Pithovirus LCPAC403</name>
    <dbReference type="NCBI Taxonomy" id="2506596"/>
    <lineage>
        <taxon>Viruses</taxon>
        <taxon>Pithoviruses</taxon>
    </lineage>
</organism>
<protein>
    <submittedName>
        <fullName evidence="1">Uncharacterized protein</fullName>
    </submittedName>
</protein>
<dbReference type="EMBL" id="MK500588">
    <property type="protein sequence ID" value="QBK92890.1"/>
    <property type="molecule type" value="Genomic_DNA"/>
</dbReference>
<proteinExistence type="predicted"/>